<keyword evidence="3" id="KW-1185">Reference proteome</keyword>
<sequence>MLTAIIHKKGGGNFKMKKGFLFFLSMVMAFSIWGAFGASAANAAAKTKEQVYLERARDLQRSTFAGIKTKAQAYALMEKGFTTEFTRKFVNYYYKSKGFNAKGELIYSVPPSDDMSYAQTGFCWNKKCLKGKTKYPSVKYTTRGGNLFVTISQYQYNELSGNHVYTVKMTKTKDSKEPLRVHSIQRKYD</sequence>
<organism evidence="2 3">
    <name type="scientific">Fictibacillus aquaticus</name>
    <dbReference type="NCBI Taxonomy" id="2021314"/>
    <lineage>
        <taxon>Bacteria</taxon>
        <taxon>Bacillati</taxon>
        <taxon>Bacillota</taxon>
        <taxon>Bacilli</taxon>
        <taxon>Bacillales</taxon>
        <taxon>Fictibacillaceae</taxon>
        <taxon>Fictibacillus</taxon>
    </lineage>
</organism>
<proteinExistence type="predicted"/>
<evidence type="ECO:0000313" key="2">
    <source>
        <dbReference type="EMBL" id="OYD57630.1"/>
    </source>
</evidence>
<evidence type="ECO:0008006" key="4">
    <source>
        <dbReference type="Google" id="ProtNLM"/>
    </source>
</evidence>
<comment type="caution">
    <text evidence="2">The sequence shown here is derived from an EMBL/GenBank/DDBJ whole genome shotgun (WGS) entry which is preliminary data.</text>
</comment>
<keyword evidence="1" id="KW-0732">Signal</keyword>
<dbReference type="EMBL" id="NOII01000003">
    <property type="protein sequence ID" value="OYD57630.1"/>
    <property type="molecule type" value="Genomic_DNA"/>
</dbReference>
<dbReference type="AlphaFoldDB" id="A0A235F8J2"/>
<reference evidence="2 3" key="1">
    <citation type="submission" date="2017-07" db="EMBL/GenBank/DDBJ databases">
        <title>Fictibacillus sp. nov. GDSW-R2A3 Genome sequencing and assembly.</title>
        <authorList>
            <person name="Mayilraj S."/>
        </authorList>
    </citation>
    <scope>NUCLEOTIDE SEQUENCE [LARGE SCALE GENOMIC DNA]</scope>
    <source>
        <strain evidence="2 3">GDSW-R2A3</strain>
    </source>
</reference>
<evidence type="ECO:0000313" key="3">
    <source>
        <dbReference type="Proteomes" id="UP000215059"/>
    </source>
</evidence>
<gene>
    <name evidence="2" type="ORF">CGZ90_13270</name>
</gene>
<accession>A0A235F8J2</accession>
<feature type="signal peptide" evidence="1">
    <location>
        <begin position="1"/>
        <end position="40"/>
    </location>
</feature>
<dbReference type="Proteomes" id="UP000215059">
    <property type="component" value="Unassembled WGS sequence"/>
</dbReference>
<name>A0A235F8J2_9BACL</name>
<protein>
    <recommendedName>
        <fullName evidence="4">DUF3993 domain-containing protein</fullName>
    </recommendedName>
</protein>
<feature type="chain" id="PRO_5012850684" description="DUF3993 domain-containing protein" evidence="1">
    <location>
        <begin position="41"/>
        <end position="189"/>
    </location>
</feature>
<evidence type="ECO:0000256" key="1">
    <source>
        <dbReference type="SAM" id="SignalP"/>
    </source>
</evidence>